<evidence type="ECO:0000313" key="1">
    <source>
        <dbReference type="EMBL" id="KKL17316.1"/>
    </source>
</evidence>
<protein>
    <submittedName>
        <fullName evidence="1">Uncharacterized protein</fullName>
    </submittedName>
</protein>
<dbReference type="EMBL" id="LAZR01039307">
    <property type="protein sequence ID" value="KKL17316.1"/>
    <property type="molecule type" value="Genomic_DNA"/>
</dbReference>
<dbReference type="AlphaFoldDB" id="A0A0F9DHV7"/>
<feature type="non-terminal residue" evidence="1">
    <location>
        <position position="82"/>
    </location>
</feature>
<reference evidence="1" key="1">
    <citation type="journal article" date="2015" name="Nature">
        <title>Complex archaea that bridge the gap between prokaryotes and eukaryotes.</title>
        <authorList>
            <person name="Spang A."/>
            <person name="Saw J.H."/>
            <person name="Jorgensen S.L."/>
            <person name="Zaremba-Niedzwiedzka K."/>
            <person name="Martijn J."/>
            <person name="Lind A.E."/>
            <person name="van Eijk R."/>
            <person name="Schleper C."/>
            <person name="Guy L."/>
            <person name="Ettema T.J."/>
        </authorList>
    </citation>
    <scope>NUCLEOTIDE SEQUENCE</scope>
</reference>
<gene>
    <name evidence="1" type="ORF">LCGC14_2486810</name>
</gene>
<comment type="caution">
    <text evidence="1">The sequence shown here is derived from an EMBL/GenBank/DDBJ whole genome shotgun (WGS) entry which is preliminary data.</text>
</comment>
<accession>A0A0F9DHV7</accession>
<name>A0A0F9DHV7_9ZZZZ</name>
<proteinExistence type="predicted"/>
<organism evidence="1">
    <name type="scientific">marine sediment metagenome</name>
    <dbReference type="NCBI Taxonomy" id="412755"/>
    <lineage>
        <taxon>unclassified sequences</taxon>
        <taxon>metagenomes</taxon>
        <taxon>ecological metagenomes</taxon>
    </lineage>
</organism>
<sequence>MVAFRMRKKPSAPEQKMLQCKEELYNYTSFERLLELIPDADGHLAFEESHSYGGYYDHDEATEVYLVWEEPEDIEAFDKRYK</sequence>